<dbReference type="CDD" id="cd07246">
    <property type="entry name" value="VOC_like"/>
    <property type="match status" value="1"/>
</dbReference>
<dbReference type="PANTHER" id="PTHR34109">
    <property type="entry name" value="BNAUNNG04460D PROTEIN-RELATED"/>
    <property type="match status" value="1"/>
</dbReference>
<gene>
    <name evidence="2" type="ORF">H7J73_27705</name>
</gene>
<accession>A0ABT3CJR2</accession>
<comment type="caution">
    <text evidence="2">The sequence shown here is derived from an EMBL/GenBank/DDBJ whole genome shotgun (WGS) entry which is preliminary data.</text>
</comment>
<evidence type="ECO:0000259" key="1">
    <source>
        <dbReference type="PROSITE" id="PS51819"/>
    </source>
</evidence>
<organism evidence="2 3">
    <name type="scientific">Mycolicibacterium komossense</name>
    <dbReference type="NCBI Taxonomy" id="1779"/>
    <lineage>
        <taxon>Bacteria</taxon>
        <taxon>Bacillati</taxon>
        <taxon>Actinomycetota</taxon>
        <taxon>Actinomycetes</taxon>
        <taxon>Mycobacteriales</taxon>
        <taxon>Mycobacteriaceae</taxon>
        <taxon>Mycolicibacterium</taxon>
    </lineage>
</organism>
<dbReference type="InterPro" id="IPR037523">
    <property type="entry name" value="VOC_core"/>
</dbReference>
<protein>
    <submittedName>
        <fullName evidence="2">VOC family protein</fullName>
    </submittedName>
</protein>
<dbReference type="PANTHER" id="PTHR34109:SF1">
    <property type="entry name" value="VOC DOMAIN-CONTAINING PROTEIN"/>
    <property type="match status" value="1"/>
</dbReference>
<dbReference type="PROSITE" id="PS51819">
    <property type="entry name" value="VOC"/>
    <property type="match status" value="1"/>
</dbReference>
<dbReference type="Proteomes" id="UP001526201">
    <property type="component" value="Unassembled WGS sequence"/>
</dbReference>
<dbReference type="EMBL" id="JACKTY010000047">
    <property type="protein sequence ID" value="MCV7229799.1"/>
    <property type="molecule type" value="Genomic_DNA"/>
</dbReference>
<sequence>MNVKPIPDGYTSLTPFLVVEGAAAAIDFYTSVFGAELLEKMAGPGGSITHAELDFGNGRLQLSDPNPSYQLAAPPTSDSVTHSMVLYCSDVDGVVGRAAAAGAVIREAVQTFVTGDRFASIVDPFGQRWAVMTRVEDVDAAERDRRLDDWAQDNVT</sequence>
<proteinExistence type="predicted"/>
<name>A0ABT3CJR2_9MYCO</name>
<reference evidence="2 3" key="1">
    <citation type="journal article" date="2022" name="BMC Genomics">
        <title>Comparative genome analysis of mycobacteria focusing on tRNA and non-coding RNA.</title>
        <authorList>
            <person name="Behra P.R.K."/>
            <person name="Pettersson B.M.F."/>
            <person name="Ramesh M."/>
            <person name="Das S."/>
            <person name="Dasgupta S."/>
            <person name="Kirsebom L.A."/>
        </authorList>
    </citation>
    <scope>NUCLEOTIDE SEQUENCE [LARGE SCALE GENOMIC DNA]</scope>
    <source>
        <strain evidence="2 3">DSM 44078</strain>
    </source>
</reference>
<feature type="domain" description="VOC" evidence="1">
    <location>
        <begin position="9"/>
        <end position="134"/>
    </location>
</feature>
<evidence type="ECO:0000313" key="3">
    <source>
        <dbReference type="Proteomes" id="UP001526201"/>
    </source>
</evidence>
<dbReference type="RefSeq" id="WP_264071069.1">
    <property type="nucleotide sequence ID" value="NZ_JACKTY010000047.1"/>
</dbReference>
<dbReference type="Pfam" id="PF00903">
    <property type="entry name" value="Glyoxalase"/>
    <property type="match status" value="1"/>
</dbReference>
<dbReference type="Gene3D" id="3.30.720.110">
    <property type="match status" value="1"/>
</dbReference>
<dbReference type="SUPFAM" id="SSF54593">
    <property type="entry name" value="Glyoxalase/Bleomycin resistance protein/Dihydroxybiphenyl dioxygenase"/>
    <property type="match status" value="1"/>
</dbReference>
<dbReference type="InterPro" id="IPR004360">
    <property type="entry name" value="Glyas_Fos-R_dOase_dom"/>
</dbReference>
<dbReference type="Gene3D" id="3.30.720.120">
    <property type="match status" value="1"/>
</dbReference>
<keyword evidence="3" id="KW-1185">Reference proteome</keyword>
<dbReference type="InterPro" id="IPR029068">
    <property type="entry name" value="Glyas_Bleomycin-R_OHBP_Dase"/>
</dbReference>
<evidence type="ECO:0000313" key="2">
    <source>
        <dbReference type="EMBL" id="MCV7229799.1"/>
    </source>
</evidence>